<keyword evidence="5 10" id="KW-0067">ATP-binding</keyword>
<evidence type="ECO:0000256" key="4">
    <source>
        <dbReference type="ARBA" id="ARBA00022741"/>
    </source>
</evidence>
<dbReference type="InterPro" id="IPR017871">
    <property type="entry name" value="ABC_transporter-like_CS"/>
</dbReference>
<dbReference type="PANTHER" id="PTHR43553">
    <property type="entry name" value="HEAVY METAL TRANSPORTER"/>
    <property type="match status" value="1"/>
</dbReference>
<evidence type="ECO:0000256" key="1">
    <source>
        <dbReference type="ARBA" id="ARBA00004202"/>
    </source>
</evidence>
<dbReference type="PANTHER" id="PTHR43553:SF27">
    <property type="entry name" value="ENERGY-COUPLING FACTOR TRANSPORTER ATP-BINDING PROTEIN ECFA2"/>
    <property type="match status" value="1"/>
</dbReference>
<dbReference type="PROSITE" id="PS00211">
    <property type="entry name" value="ABC_TRANSPORTER_1"/>
    <property type="match status" value="2"/>
</dbReference>
<dbReference type="Gene3D" id="3.40.50.300">
    <property type="entry name" value="P-loop containing nucleotide triphosphate hydrolases"/>
    <property type="match status" value="3"/>
</dbReference>
<evidence type="ECO:0000256" key="8">
    <source>
        <dbReference type="ARBA" id="ARBA00025157"/>
    </source>
</evidence>
<keyword evidence="6" id="KW-1278">Translocase</keyword>
<keyword evidence="3" id="KW-1003">Cell membrane</keyword>
<reference evidence="10" key="1">
    <citation type="journal article" date="2020" name="mSystems">
        <title>Genome- and Community-Level Interaction Insights into Carbon Utilization and Element Cycling Functions of Hydrothermarchaeota in Hydrothermal Sediment.</title>
        <authorList>
            <person name="Zhou Z."/>
            <person name="Liu Y."/>
            <person name="Xu W."/>
            <person name="Pan J."/>
            <person name="Luo Z.H."/>
            <person name="Li M."/>
        </authorList>
    </citation>
    <scope>NUCLEOTIDE SEQUENCE [LARGE SCALE GENOMIC DNA]</scope>
    <source>
        <strain evidence="10">SpSt-125</strain>
    </source>
</reference>
<dbReference type="GO" id="GO:0005524">
    <property type="term" value="F:ATP binding"/>
    <property type="evidence" value="ECO:0007669"/>
    <property type="project" value="UniProtKB-KW"/>
</dbReference>
<comment type="caution">
    <text evidence="10">The sequence shown here is derived from an EMBL/GenBank/DDBJ whole genome shotgun (WGS) entry which is preliminary data.</text>
</comment>
<keyword evidence="4" id="KW-0547">Nucleotide-binding</keyword>
<evidence type="ECO:0000259" key="9">
    <source>
        <dbReference type="PROSITE" id="PS50893"/>
    </source>
</evidence>
<protein>
    <submittedName>
        <fullName evidence="10">ATP-binding cassette domain-containing protein</fullName>
    </submittedName>
</protein>
<comment type="function">
    <text evidence="8">Probably part of an ABC transporter complex. Responsible for energy coupling to the transport system.</text>
</comment>
<dbReference type="InterPro" id="IPR003593">
    <property type="entry name" value="AAA+_ATPase"/>
</dbReference>
<sequence>MKKRVVLEVKNLTVYGNSRTILRNISFSLEEGERLLVVGRSGSGKTTLLRSLVGIAQEVFGLTVSGSIHVYGERVSNSAKASKHFFYVPQEPWYSIAAPYPILELIFDDRCNDCLESVERFSRKLGIHEKLYKASTDLSAGEAQRIALLQALISKYHVVLIDEVTSYLDPEAKRSVVEAVKAISEQGTAVIIVDHDIELWRGKVDRVLHIDKGAIRLYDDPAGTPIALDLEKLKYELKNLRQMMKYSEGASVLITENVWFKYPDSDTYILKDVHMTVHQHEITWIKGKSGRGKSTLLKVLAGVLKPSRGQVKRFVNEVQLVSENPLHYISNPIVGEELQWDNNIAALVELDDKLNVSIMFLSSGERRRLAIASAFQKQPKLLLIDEPTVGLDPWNAIAIAKLLSMLQSKGSAIVVASHGEEFQYIASRVVEV</sequence>
<dbReference type="GO" id="GO:0042626">
    <property type="term" value="F:ATPase-coupled transmembrane transporter activity"/>
    <property type="evidence" value="ECO:0007669"/>
    <property type="project" value="TreeGrafter"/>
</dbReference>
<keyword evidence="7" id="KW-0472">Membrane</keyword>
<dbReference type="PROSITE" id="PS50893">
    <property type="entry name" value="ABC_TRANSPORTER_2"/>
    <property type="match status" value="2"/>
</dbReference>
<comment type="subcellular location">
    <subcellularLocation>
        <location evidence="1">Cell membrane</location>
        <topology evidence="1">Peripheral membrane protein</topology>
    </subcellularLocation>
</comment>
<evidence type="ECO:0000313" key="10">
    <source>
        <dbReference type="EMBL" id="HEM67868.1"/>
    </source>
</evidence>
<keyword evidence="2" id="KW-0813">Transport</keyword>
<dbReference type="InterPro" id="IPR027417">
    <property type="entry name" value="P-loop_NTPase"/>
</dbReference>
<proteinExistence type="predicted"/>
<dbReference type="CDD" id="cd03225">
    <property type="entry name" value="ABC_cobalt_CbiO_domain1"/>
    <property type="match status" value="2"/>
</dbReference>
<dbReference type="SUPFAM" id="SSF52540">
    <property type="entry name" value="P-loop containing nucleoside triphosphate hydrolases"/>
    <property type="match status" value="2"/>
</dbReference>
<dbReference type="AlphaFoldDB" id="A0A7J2U505"/>
<dbReference type="Pfam" id="PF00005">
    <property type="entry name" value="ABC_tran"/>
    <property type="match status" value="2"/>
</dbReference>
<dbReference type="EMBL" id="DSEU01000070">
    <property type="protein sequence ID" value="HEM67868.1"/>
    <property type="molecule type" value="Genomic_DNA"/>
</dbReference>
<evidence type="ECO:0000256" key="3">
    <source>
        <dbReference type="ARBA" id="ARBA00022475"/>
    </source>
</evidence>
<evidence type="ECO:0000256" key="2">
    <source>
        <dbReference type="ARBA" id="ARBA00022448"/>
    </source>
</evidence>
<evidence type="ECO:0000256" key="5">
    <source>
        <dbReference type="ARBA" id="ARBA00022840"/>
    </source>
</evidence>
<dbReference type="InterPro" id="IPR050095">
    <property type="entry name" value="ECF_ABC_transporter_ATP-bd"/>
</dbReference>
<dbReference type="GO" id="GO:0043190">
    <property type="term" value="C:ATP-binding cassette (ABC) transporter complex"/>
    <property type="evidence" value="ECO:0007669"/>
    <property type="project" value="TreeGrafter"/>
</dbReference>
<gene>
    <name evidence="10" type="ORF">ENO26_09960</name>
</gene>
<evidence type="ECO:0000256" key="6">
    <source>
        <dbReference type="ARBA" id="ARBA00022967"/>
    </source>
</evidence>
<name>A0A7J2U505_9CREN</name>
<dbReference type="GO" id="GO:0016887">
    <property type="term" value="F:ATP hydrolysis activity"/>
    <property type="evidence" value="ECO:0007669"/>
    <property type="project" value="InterPro"/>
</dbReference>
<organism evidence="10">
    <name type="scientific">Ignisphaera aggregans</name>
    <dbReference type="NCBI Taxonomy" id="334771"/>
    <lineage>
        <taxon>Archaea</taxon>
        <taxon>Thermoproteota</taxon>
        <taxon>Thermoprotei</taxon>
        <taxon>Desulfurococcales</taxon>
        <taxon>Desulfurococcaceae</taxon>
        <taxon>Ignisphaera</taxon>
    </lineage>
</organism>
<dbReference type="InterPro" id="IPR015856">
    <property type="entry name" value="ABC_transpr_CbiO/EcfA_su"/>
</dbReference>
<feature type="domain" description="ABC transporter" evidence="9">
    <location>
        <begin position="253"/>
        <end position="432"/>
    </location>
</feature>
<dbReference type="InterPro" id="IPR003439">
    <property type="entry name" value="ABC_transporter-like_ATP-bd"/>
</dbReference>
<evidence type="ECO:0000256" key="7">
    <source>
        <dbReference type="ARBA" id="ARBA00023136"/>
    </source>
</evidence>
<dbReference type="SMART" id="SM00382">
    <property type="entry name" value="AAA"/>
    <property type="match status" value="2"/>
</dbReference>
<feature type="domain" description="ABC transporter" evidence="9">
    <location>
        <begin position="7"/>
        <end position="237"/>
    </location>
</feature>
<accession>A0A7J2U505</accession>